<protein>
    <recommendedName>
        <fullName evidence="2">polynucleotide adenylyltransferase</fullName>
        <ecNumber evidence="2">2.7.7.19</ecNumber>
    </recommendedName>
</protein>
<evidence type="ECO:0000256" key="4">
    <source>
        <dbReference type="ARBA" id="ARBA00022842"/>
    </source>
</evidence>
<evidence type="ECO:0000259" key="6">
    <source>
        <dbReference type="Pfam" id="PF03828"/>
    </source>
</evidence>
<comment type="similarity">
    <text evidence="1">Belongs to the DNA polymerase type-B-like family.</text>
</comment>
<dbReference type="InterPro" id="IPR045862">
    <property type="entry name" value="Trf4-like"/>
</dbReference>
<dbReference type="GO" id="GO:0010605">
    <property type="term" value="P:negative regulation of macromolecule metabolic process"/>
    <property type="evidence" value="ECO:0007669"/>
    <property type="project" value="UniProtKB-ARBA"/>
</dbReference>
<dbReference type="CDD" id="cd05402">
    <property type="entry name" value="NT_PAP_TUTase"/>
    <property type="match status" value="1"/>
</dbReference>
<dbReference type="GO" id="GO:0005730">
    <property type="term" value="C:nucleolus"/>
    <property type="evidence" value="ECO:0007669"/>
    <property type="project" value="TreeGrafter"/>
</dbReference>
<dbReference type="Gene3D" id="3.30.460.10">
    <property type="entry name" value="Beta Polymerase, domain 2"/>
    <property type="match status" value="1"/>
</dbReference>
<feature type="region of interest" description="Disordered" evidence="5">
    <location>
        <begin position="443"/>
        <end position="518"/>
    </location>
</feature>
<feature type="compositionally biased region" description="Low complexity" evidence="5">
    <location>
        <begin position="491"/>
        <end position="517"/>
    </location>
</feature>
<dbReference type="Pfam" id="PF22600">
    <property type="entry name" value="MTPAP-like_central"/>
    <property type="match status" value="1"/>
</dbReference>
<name>A0A5C3M9K8_9AGAR</name>
<dbReference type="AlphaFoldDB" id="A0A5C3M9K8"/>
<keyword evidence="4" id="KW-0460">Magnesium</keyword>
<organism evidence="8 9">
    <name type="scientific">Crucibulum laeve</name>
    <dbReference type="NCBI Taxonomy" id="68775"/>
    <lineage>
        <taxon>Eukaryota</taxon>
        <taxon>Fungi</taxon>
        <taxon>Dikarya</taxon>
        <taxon>Basidiomycota</taxon>
        <taxon>Agaricomycotina</taxon>
        <taxon>Agaricomycetes</taxon>
        <taxon>Agaricomycetidae</taxon>
        <taxon>Agaricales</taxon>
        <taxon>Agaricineae</taxon>
        <taxon>Nidulariaceae</taxon>
        <taxon>Crucibulum</taxon>
    </lineage>
</organism>
<gene>
    <name evidence="8" type="ORF">BDQ12DRAFT_710433</name>
</gene>
<keyword evidence="3" id="KW-0479">Metal-binding</keyword>
<dbReference type="Pfam" id="PF03828">
    <property type="entry name" value="PAP_assoc"/>
    <property type="match status" value="1"/>
</dbReference>
<dbReference type="OrthoDB" id="273917at2759"/>
<feature type="domain" description="Poly(A) RNA polymerase mitochondrial-like central palm" evidence="7">
    <location>
        <begin position="105"/>
        <end position="256"/>
    </location>
</feature>
<evidence type="ECO:0000256" key="5">
    <source>
        <dbReference type="SAM" id="MobiDB-lite"/>
    </source>
</evidence>
<dbReference type="GO" id="GO:0031123">
    <property type="term" value="P:RNA 3'-end processing"/>
    <property type="evidence" value="ECO:0007669"/>
    <property type="project" value="TreeGrafter"/>
</dbReference>
<dbReference type="PANTHER" id="PTHR23092:SF15">
    <property type="entry name" value="INACTIVE NON-CANONICAL POLY(A) RNA POLYMERASE PROTEIN TRF4-2-RELATED"/>
    <property type="match status" value="1"/>
</dbReference>
<accession>A0A5C3M9K8</accession>
<dbReference type="InterPro" id="IPR002058">
    <property type="entry name" value="PAP_assoc"/>
</dbReference>
<dbReference type="EMBL" id="ML213593">
    <property type="protein sequence ID" value="TFK42144.1"/>
    <property type="molecule type" value="Genomic_DNA"/>
</dbReference>
<dbReference type="Gene3D" id="1.10.1410.10">
    <property type="match status" value="1"/>
</dbReference>
<evidence type="ECO:0000256" key="3">
    <source>
        <dbReference type="ARBA" id="ARBA00022723"/>
    </source>
</evidence>
<dbReference type="GO" id="GO:0003729">
    <property type="term" value="F:mRNA binding"/>
    <property type="evidence" value="ECO:0007669"/>
    <property type="project" value="TreeGrafter"/>
</dbReference>
<feature type="compositionally biased region" description="Polar residues" evidence="5">
    <location>
        <begin position="8"/>
        <end position="20"/>
    </location>
</feature>
<evidence type="ECO:0000256" key="1">
    <source>
        <dbReference type="ARBA" id="ARBA00008593"/>
    </source>
</evidence>
<proteinExistence type="inferred from homology"/>
<dbReference type="SUPFAM" id="SSF81301">
    <property type="entry name" value="Nucleotidyltransferase"/>
    <property type="match status" value="1"/>
</dbReference>
<dbReference type="GO" id="GO:1990817">
    <property type="term" value="F:poly(A) RNA polymerase activity"/>
    <property type="evidence" value="ECO:0007669"/>
    <property type="project" value="UniProtKB-EC"/>
</dbReference>
<feature type="domain" description="PAP-associated" evidence="6">
    <location>
        <begin position="319"/>
        <end position="376"/>
    </location>
</feature>
<dbReference type="EC" id="2.7.7.19" evidence="2"/>
<evidence type="ECO:0000313" key="9">
    <source>
        <dbReference type="Proteomes" id="UP000308652"/>
    </source>
</evidence>
<feature type="compositionally biased region" description="Polar residues" evidence="5">
    <location>
        <begin position="531"/>
        <end position="558"/>
    </location>
</feature>
<dbReference type="InterPro" id="IPR054708">
    <property type="entry name" value="MTPAP-like_central"/>
</dbReference>
<dbReference type="PANTHER" id="PTHR23092">
    <property type="entry name" value="POLY(A) RNA POLYMERASE"/>
    <property type="match status" value="1"/>
</dbReference>
<reference evidence="8 9" key="1">
    <citation type="journal article" date="2019" name="Nat. Ecol. Evol.">
        <title>Megaphylogeny resolves global patterns of mushroom evolution.</title>
        <authorList>
            <person name="Varga T."/>
            <person name="Krizsan K."/>
            <person name="Foldi C."/>
            <person name="Dima B."/>
            <person name="Sanchez-Garcia M."/>
            <person name="Sanchez-Ramirez S."/>
            <person name="Szollosi G.J."/>
            <person name="Szarkandi J.G."/>
            <person name="Papp V."/>
            <person name="Albert L."/>
            <person name="Andreopoulos W."/>
            <person name="Angelini C."/>
            <person name="Antonin V."/>
            <person name="Barry K.W."/>
            <person name="Bougher N.L."/>
            <person name="Buchanan P."/>
            <person name="Buyck B."/>
            <person name="Bense V."/>
            <person name="Catcheside P."/>
            <person name="Chovatia M."/>
            <person name="Cooper J."/>
            <person name="Damon W."/>
            <person name="Desjardin D."/>
            <person name="Finy P."/>
            <person name="Geml J."/>
            <person name="Haridas S."/>
            <person name="Hughes K."/>
            <person name="Justo A."/>
            <person name="Karasinski D."/>
            <person name="Kautmanova I."/>
            <person name="Kiss B."/>
            <person name="Kocsube S."/>
            <person name="Kotiranta H."/>
            <person name="LaButti K.M."/>
            <person name="Lechner B.E."/>
            <person name="Liimatainen K."/>
            <person name="Lipzen A."/>
            <person name="Lukacs Z."/>
            <person name="Mihaltcheva S."/>
            <person name="Morgado L.N."/>
            <person name="Niskanen T."/>
            <person name="Noordeloos M.E."/>
            <person name="Ohm R.A."/>
            <person name="Ortiz-Santana B."/>
            <person name="Ovrebo C."/>
            <person name="Racz N."/>
            <person name="Riley R."/>
            <person name="Savchenko A."/>
            <person name="Shiryaev A."/>
            <person name="Soop K."/>
            <person name="Spirin V."/>
            <person name="Szebenyi C."/>
            <person name="Tomsovsky M."/>
            <person name="Tulloss R.E."/>
            <person name="Uehling J."/>
            <person name="Grigoriev I.V."/>
            <person name="Vagvolgyi C."/>
            <person name="Papp T."/>
            <person name="Martin F.M."/>
            <person name="Miettinen O."/>
            <person name="Hibbett D.S."/>
            <person name="Nagy L.G."/>
        </authorList>
    </citation>
    <scope>NUCLEOTIDE SEQUENCE [LARGE SCALE GENOMIC DNA]</scope>
    <source>
        <strain evidence="8 9">CBS 166.37</strain>
    </source>
</reference>
<sequence length="602" mass="67398">MKDPPSYPSNRASRLNSSNPAGLPARPSDLSIDLSTRRMNPALSALRPLSSYNSTEFVLNGVKRDRKRKYKPQVVETNKDVTFVLTPWLEWKGLKKECRNAEERLHDEIVAFTEWMQPTSQETEARERVFQFIVTVIKQQLRDAEVNLFGSSATGLGLPDRKYLLCAIFPVLEAGGSDIDITVSTQYARNIKSALFSLSHKLKQSGITDDVQVNHFARVPILTFNVAKDYEGSFNVDVGINNSDGLRSRDLVNSYLASMPALRPLVLVVKQFLRQRELGDAGKSGLGSYAVVLMCVSFLQLNPGNHPPTYLSSPLGSRSLGLLLRDFMQYYGVTFPYIESYISISEGCLMPKERAEWIDNREPGRLVVQCPMYPENDVSKSINGRRLELLKDVFKLAYANILELELTNRNTLGLVVSVNKKLIDHREHIREIVNSGRLNALEQNQGSSSRVNFGFASGSNQQRGQIQNPQRQRLHDPYDPGYSGGHPIGWPARSSRAGPSSSGYQPQQHHNNQQKQPSLAARLSLPAVDSSQGHNLYTHSKLQPRQSLNNLGTRQPTHASRDLMLDDIVTGAQGREEESRRTGRRRRRNGGKYGGNRGEDAT</sequence>
<feature type="region of interest" description="Disordered" evidence="5">
    <location>
        <begin position="531"/>
        <end position="602"/>
    </location>
</feature>
<feature type="compositionally biased region" description="Low complexity" evidence="5">
    <location>
        <begin position="461"/>
        <end position="471"/>
    </location>
</feature>
<dbReference type="STRING" id="68775.A0A5C3M9K8"/>
<evidence type="ECO:0000256" key="2">
    <source>
        <dbReference type="ARBA" id="ARBA00012388"/>
    </source>
</evidence>
<feature type="region of interest" description="Disordered" evidence="5">
    <location>
        <begin position="1"/>
        <end position="29"/>
    </location>
</feature>
<evidence type="ECO:0000313" key="8">
    <source>
        <dbReference type="EMBL" id="TFK42144.1"/>
    </source>
</evidence>
<dbReference type="GO" id="GO:0046872">
    <property type="term" value="F:metal ion binding"/>
    <property type="evidence" value="ECO:0007669"/>
    <property type="project" value="UniProtKB-KW"/>
</dbReference>
<dbReference type="SUPFAM" id="SSF81631">
    <property type="entry name" value="PAP/OAS1 substrate-binding domain"/>
    <property type="match status" value="1"/>
</dbReference>
<evidence type="ECO:0000259" key="7">
    <source>
        <dbReference type="Pfam" id="PF22600"/>
    </source>
</evidence>
<keyword evidence="9" id="KW-1185">Reference proteome</keyword>
<dbReference type="GO" id="GO:0031499">
    <property type="term" value="C:TRAMP complex"/>
    <property type="evidence" value="ECO:0007669"/>
    <property type="project" value="TreeGrafter"/>
</dbReference>
<dbReference type="InterPro" id="IPR043519">
    <property type="entry name" value="NT_sf"/>
</dbReference>
<dbReference type="Proteomes" id="UP000308652">
    <property type="component" value="Unassembled WGS sequence"/>
</dbReference>
<dbReference type="GO" id="GO:0043634">
    <property type="term" value="P:polyadenylation-dependent ncRNA catabolic process"/>
    <property type="evidence" value="ECO:0007669"/>
    <property type="project" value="TreeGrafter"/>
</dbReference>